<keyword evidence="7" id="KW-1185">Reference proteome</keyword>
<organism evidence="6 7">
    <name type="scientific">Trachymyrmex septentrionalis</name>
    <dbReference type="NCBI Taxonomy" id="34720"/>
    <lineage>
        <taxon>Eukaryota</taxon>
        <taxon>Metazoa</taxon>
        <taxon>Ecdysozoa</taxon>
        <taxon>Arthropoda</taxon>
        <taxon>Hexapoda</taxon>
        <taxon>Insecta</taxon>
        <taxon>Pterygota</taxon>
        <taxon>Neoptera</taxon>
        <taxon>Endopterygota</taxon>
        <taxon>Hymenoptera</taxon>
        <taxon>Apocrita</taxon>
        <taxon>Aculeata</taxon>
        <taxon>Formicoidea</taxon>
        <taxon>Formicidae</taxon>
        <taxon>Myrmicinae</taxon>
        <taxon>Trachymyrmex</taxon>
    </lineage>
</organism>
<protein>
    <submittedName>
        <fullName evidence="6">GA-binding protein subunit beta-2</fullName>
    </submittedName>
</protein>
<dbReference type="PANTHER" id="PTHR24193:SF121">
    <property type="entry name" value="ADA2A-CONTAINING COMPLEX COMPONENT 3, ISOFORM D"/>
    <property type="match status" value="1"/>
</dbReference>
<dbReference type="GO" id="GO:0005634">
    <property type="term" value="C:nucleus"/>
    <property type="evidence" value="ECO:0007669"/>
    <property type="project" value="TreeGrafter"/>
</dbReference>
<dbReference type="STRING" id="34720.A0A195F0U0"/>
<feature type="repeat" description="ANK" evidence="3">
    <location>
        <begin position="84"/>
        <end position="116"/>
    </location>
</feature>
<evidence type="ECO:0000256" key="2">
    <source>
        <dbReference type="ARBA" id="ARBA00023043"/>
    </source>
</evidence>
<evidence type="ECO:0000313" key="7">
    <source>
        <dbReference type="Proteomes" id="UP000078541"/>
    </source>
</evidence>
<accession>A0A195F0U0</accession>
<feature type="coiled-coil region" evidence="4">
    <location>
        <begin position="487"/>
        <end position="528"/>
    </location>
</feature>
<evidence type="ECO:0000256" key="4">
    <source>
        <dbReference type="SAM" id="Coils"/>
    </source>
</evidence>
<reference evidence="6 7" key="1">
    <citation type="submission" date="2016-03" db="EMBL/GenBank/DDBJ databases">
        <title>Trachymyrmex septentrionalis WGS genome.</title>
        <authorList>
            <person name="Nygaard S."/>
            <person name="Hu H."/>
            <person name="Boomsma J."/>
            <person name="Zhang G."/>
        </authorList>
    </citation>
    <scope>NUCLEOTIDE SEQUENCE [LARGE SCALE GENOMIC DNA]</scope>
    <source>
        <strain evidence="6">Tsep2-gDNA-1</strain>
        <tissue evidence="6">Whole body</tissue>
    </source>
</reference>
<dbReference type="InterPro" id="IPR036770">
    <property type="entry name" value="Ankyrin_rpt-contain_sf"/>
</dbReference>
<dbReference type="GO" id="GO:0000976">
    <property type="term" value="F:transcription cis-regulatory region binding"/>
    <property type="evidence" value="ECO:0007669"/>
    <property type="project" value="TreeGrafter"/>
</dbReference>
<dbReference type="Proteomes" id="UP000078541">
    <property type="component" value="Unassembled WGS sequence"/>
</dbReference>
<dbReference type="PROSITE" id="PS50297">
    <property type="entry name" value="ANK_REP_REGION"/>
    <property type="match status" value="3"/>
</dbReference>
<name>A0A195F0U0_9HYME</name>
<evidence type="ECO:0000256" key="5">
    <source>
        <dbReference type="SAM" id="MobiDB-lite"/>
    </source>
</evidence>
<feature type="repeat" description="ANK" evidence="3">
    <location>
        <begin position="150"/>
        <end position="182"/>
    </location>
</feature>
<dbReference type="SMART" id="SM00248">
    <property type="entry name" value="ANK"/>
    <property type="match status" value="4"/>
</dbReference>
<keyword evidence="4" id="KW-0175">Coiled coil</keyword>
<dbReference type="PROSITE" id="PS50088">
    <property type="entry name" value="ANK_REPEAT"/>
    <property type="match status" value="3"/>
</dbReference>
<dbReference type="PANTHER" id="PTHR24193">
    <property type="entry name" value="ANKYRIN REPEAT PROTEIN"/>
    <property type="match status" value="1"/>
</dbReference>
<proteinExistence type="predicted"/>
<feature type="non-terminal residue" evidence="6">
    <location>
        <position position="1"/>
    </location>
</feature>
<sequence>ILLTVPISVATIYTKASFSKLKIIKNYLRNVELLACDVSSHSRPQDASTMVELGKQLLHNAKNGDTEAVRELMCRGAPFTTDWLGTSALHLAAQNNHIDTADVLLRAGISRDARTKVDRTPLHMAAYEGHHQMVQLLLNYGADVNSRDMLKMTPLHWAVEREHIDVMHILLDHGADTSATSKFEKTPVSLALEHDRLDFVDILQQERELIGIQAHQQNQVNSVELEVATNNLVQLEANNSKSSIIEEEQKFGTTQQQQSPRKRKLSQAQMEKKQKMIFQQISVSPNNTDGEQEKEIEDVEIINANNIMNNKKHKDILSIGKQFRLLEAHGIRMIPVDDESSIVEKAMESGRTVVLTEAGKIALNLTKGSSIKRLQVASRKGPSRKVIAIRTDQIQSKILNPNSNTSTSRSPNILKKAFDNKPMKLLVTTVPNTSTASTVTEIKNSISTKEKIAPSKIVESTVPQLDDDIEEIIEEDNPENREPVTDIAVLNRQLAEARRQAAEYRKQLQEKEKEAEIYKQQLKNITAQIASK</sequence>
<dbReference type="GO" id="GO:0045944">
    <property type="term" value="P:positive regulation of transcription by RNA polymerase II"/>
    <property type="evidence" value="ECO:0007669"/>
    <property type="project" value="TreeGrafter"/>
</dbReference>
<evidence type="ECO:0000256" key="1">
    <source>
        <dbReference type="ARBA" id="ARBA00022737"/>
    </source>
</evidence>
<gene>
    <name evidence="6" type="ORF">ALC56_11795</name>
</gene>
<evidence type="ECO:0000313" key="6">
    <source>
        <dbReference type="EMBL" id="KYN33981.1"/>
    </source>
</evidence>
<feature type="region of interest" description="Disordered" evidence="5">
    <location>
        <begin position="250"/>
        <end position="269"/>
    </location>
</feature>
<keyword evidence="1" id="KW-0677">Repeat</keyword>
<dbReference type="SUPFAM" id="SSF48403">
    <property type="entry name" value="Ankyrin repeat"/>
    <property type="match status" value="1"/>
</dbReference>
<dbReference type="PRINTS" id="PR01415">
    <property type="entry name" value="ANKYRIN"/>
</dbReference>
<dbReference type="InterPro" id="IPR050663">
    <property type="entry name" value="Ankyrin-SOCS_Box"/>
</dbReference>
<dbReference type="AlphaFoldDB" id="A0A195F0U0"/>
<dbReference type="Pfam" id="PF12796">
    <property type="entry name" value="Ank_2"/>
    <property type="match status" value="2"/>
</dbReference>
<dbReference type="EMBL" id="KQ981880">
    <property type="protein sequence ID" value="KYN33981.1"/>
    <property type="molecule type" value="Genomic_DNA"/>
</dbReference>
<feature type="repeat" description="ANK" evidence="3">
    <location>
        <begin position="117"/>
        <end position="149"/>
    </location>
</feature>
<evidence type="ECO:0000256" key="3">
    <source>
        <dbReference type="PROSITE-ProRule" id="PRU00023"/>
    </source>
</evidence>
<keyword evidence="2 3" id="KW-0040">ANK repeat</keyword>
<dbReference type="InterPro" id="IPR002110">
    <property type="entry name" value="Ankyrin_rpt"/>
</dbReference>
<dbReference type="Gene3D" id="1.25.40.20">
    <property type="entry name" value="Ankyrin repeat-containing domain"/>
    <property type="match status" value="1"/>
</dbReference>